<dbReference type="InterPro" id="IPR002774">
    <property type="entry name" value="Flagellin_arc-type"/>
</dbReference>
<dbReference type="EMBL" id="QKNX01000002">
    <property type="protein sequence ID" value="TKR26402.1"/>
    <property type="molecule type" value="Genomic_DNA"/>
</dbReference>
<dbReference type="GO" id="GO:0005198">
    <property type="term" value="F:structural molecule activity"/>
    <property type="evidence" value="ECO:0007669"/>
    <property type="project" value="InterPro"/>
</dbReference>
<proteinExistence type="predicted"/>
<gene>
    <name evidence="1" type="ORF">DM868_07910</name>
</gene>
<dbReference type="Proteomes" id="UP000308037">
    <property type="component" value="Unassembled WGS sequence"/>
</dbReference>
<dbReference type="PANTHER" id="PTHR42200">
    <property type="entry name" value="ARCHAEAL FLAGELLA-RELATED PROTEIN F-RELATED"/>
    <property type="match status" value="1"/>
</dbReference>
<sequence>MGFSVSGSAAIIFIGLLVATGIAVPPLIGSFGSLAGAQGQQVDRGIDALNTEFGVWRATYDSTDDRLALELNNTGSTTLSINETNVLLDGVIPTPQNVTTDIAGDGATDLWLPGETLDITVANVDTKPTRVKIVTENGVARTENEITDI</sequence>
<keyword evidence="2" id="KW-1185">Reference proteome</keyword>
<evidence type="ECO:0000313" key="1">
    <source>
        <dbReference type="EMBL" id="TKR26402.1"/>
    </source>
</evidence>
<protein>
    <recommendedName>
        <fullName evidence="3">Flagellin</fullName>
    </recommendedName>
</protein>
<dbReference type="AlphaFoldDB" id="A0A4U5JB23"/>
<dbReference type="GO" id="GO:0097588">
    <property type="term" value="P:archaeal or bacterial-type flagellum-dependent cell motility"/>
    <property type="evidence" value="ECO:0007669"/>
    <property type="project" value="InterPro"/>
</dbReference>
<dbReference type="PANTHER" id="PTHR42200:SF2">
    <property type="entry name" value="ARCHAEAL FLAGELLA-RELATED PROTEIN F"/>
    <property type="match status" value="1"/>
</dbReference>
<reference evidence="1 2" key="1">
    <citation type="submission" date="2019-04" db="EMBL/GenBank/DDBJ databases">
        <title>Natronomonas sp. F20-122 a newhaloarchaeon isolated from a saline saltern of Isla Bacuta, Huelva, Spain.</title>
        <authorList>
            <person name="Duran-Viseras A."/>
            <person name="Sanchez-Porro C."/>
            <person name="Ventosa A."/>
        </authorList>
    </citation>
    <scope>NUCLEOTIDE SEQUENCE [LARGE SCALE GENOMIC DNA]</scope>
    <source>
        <strain evidence="1 2">F20-122</strain>
    </source>
</reference>
<name>A0A4U5JB23_9EURY</name>
<organism evidence="1 2">
    <name type="scientific">Natronomonas salsuginis</name>
    <dbReference type="NCBI Taxonomy" id="2217661"/>
    <lineage>
        <taxon>Archaea</taxon>
        <taxon>Methanobacteriati</taxon>
        <taxon>Methanobacteriota</taxon>
        <taxon>Stenosarchaea group</taxon>
        <taxon>Halobacteria</taxon>
        <taxon>Halobacteriales</taxon>
        <taxon>Natronomonadaceae</taxon>
        <taxon>Natronomonas</taxon>
    </lineage>
</organism>
<comment type="caution">
    <text evidence="1">The sequence shown here is derived from an EMBL/GenBank/DDBJ whole genome shotgun (WGS) entry which is preliminary data.</text>
</comment>
<evidence type="ECO:0000313" key="2">
    <source>
        <dbReference type="Proteomes" id="UP000308037"/>
    </source>
</evidence>
<dbReference type="Pfam" id="PF01917">
    <property type="entry name" value="Flagellin_arch-type"/>
    <property type="match status" value="1"/>
</dbReference>
<accession>A0A4U5JB23</accession>
<evidence type="ECO:0008006" key="3">
    <source>
        <dbReference type="Google" id="ProtNLM"/>
    </source>
</evidence>